<dbReference type="Proteomes" id="UP000315295">
    <property type="component" value="Unassembled WGS sequence"/>
</dbReference>
<keyword evidence="6" id="KW-0418">Kinase</keyword>
<organism evidence="15 16">
    <name type="scientific">Malus baccata</name>
    <name type="common">Siberian crab apple</name>
    <name type="synonym">Pyrus baccata</name>
    <dbReference type="NCBI Taxonomy" id="106549"/>
    <lineage>
        <taxon>Eukaryota</taxon>
        <taxon>Viridiplantae</taxon>
        <taxon>Streptophyta</taxon>
        <taxon>Embryophyta</taxon>
        <taxon>Tracheophyta</taxon>
        <taxon>Spermatophyta</taxon>
        <taxon>Magnoliopsida</taxon>
        <taxon>eudicotyledons</taxon>
        <taxon>Gunneridae</taxon>
        <taxon>Pentapetalae</taxon>
        <taxon>rosids</taxon>
        <taxon>fabids</taxon>
        <taxon>Rosales</taxon>
        <taxon>Rosaceae</taxon>
        <taxon>Amygdaloideae</taxon>
        <taxon>Maleae</taxon>
        <taxon>Malus</taxon>
    </lineage>
</organism>
<evidence type="ECO:0000256" key="2">
    <source>
        <dbReference type="ARBA" id="ARBA00022527"/>
    </source>
</evidence>
<keyword evidence="9" id="KW-0325">Glycoprotein</keyword>
<comment type="catalytic activity">
    <reaction evidence="10">
        <text>L-threonyl-[protein] + ATP = O-phospho-L-threonyl-[protein] + ADP + H(+)</text>
        <dbReference type="Rhea" id="RHEA:46608"/>
        <dbReference type="Rhea" id="RHEA-COMP:11060"/>
        <dbReference type="Rhea" id="RHEA-COMP:11605"/>
        <dbReference type="ChEBI" id="CHEBI:15378"/>
        <dbReference type="ChEBI" id="CHEBI:30013"/>
        <dbReference type="ChEBI" id="CHEBI:30616"/>
        <dbReference type="ChEBI" id="CHEBI:61977"/>
        <dbReference type="ChEBI" id="CHEBI:456216"/>
        <dbReference type="EC" id="2.7.11.1"/>
    </reaction>
</comment>
<feature type="domain" description="Protein kinase" evidence="14">
    <location>
        <begin position="188"/>
        <end position="510"/>
    </location>
</feature>
<dbReference type="Gene3D" id="3.30.200.20">
    <property type="entry name" value="Phosphorylase Kinase, domain 1"/>
    <property type="match status" value="1"/>
</dbReference>
<dbReference type="STRING" id="106549.A0A540NRF1"/>
<keyword evidence="5" id="KW-0547">Nucleotide-binding</keyword>
<gene>
    <name evidence="15" type="ORF">C1H46_000635</name>
</gene>
<dbReference type="PANTHER" id="PTHR27002">
    <property type="entry name" value="RECEPTOR-LIKE SERINE/THREONINE-PROTEIN KINASE SD1-8"/>
    <property type="match status" value="1"/>
</dbReference>
<evidence type="ECO:0000256" key="4">
    <source>
        <dbReference type="ARBA" id="ARBA00022729"/>
    </source>
</evidence>
<evidence type="ECO:0000256" key="1">
    <source>
        <dbReference type="ARBA" id="ARBA00012513"/>
    </source>
</evidence>
<protein>
    <recommendedName>
        <fullName evidence="1">non-specific serine/threonine protein kinase</fullName>
        <ecNumber evidence="1">2.7.11.1</ecNumber>
    </recommendedName>
</protein>
<keyword evidence="16" id="KW-1185">Reference proteome</keyword>
<reference evidence="15 16" key="1">
    <citation type="journal article" date="2019" name="G3 (Bethesda)">
        <title>Sequencing of a Wild Apple (Malus baccata) Genome Unravels the Differences Between Cultivated and Wild Apple Species Regarding Disease Resistance and Cold Tolerance.</title>
        <authorList>
            <person name="Chen X."/>
        </authorList>
    </citation>
    <scope>NUCLEOTIDE SEQUENCE [LARGE SCALE GENOMIC DNA]</scope>
    <source>
        <strain evidence="16">cv. Shandingzi</strain>
        <tissue evidence="15">Leaves</tissue>
    </source>
</reference>
<evidence type="ECO:0000256" key="11">
    <source>
        <dbReference type="ARBA" id="ARBA00048679"/>
    </source>
</evidence>
<keyword evidence="4" id="KW-0732">Signal</keyword>
<dbReference type="InterPro" id="IPR011009">
    <property type="entry name" value="Kinase-like_dom_sf"/>
</dbReference>
<dbReference type="SMART" id="SM00220">
    <property type="entry name" value="S_TKc"/>
    <property type="match status" value="1"/>
</dbReference>
<feature type="compositionally biased region" description="Polar residues" evidence="13">
    <location>
        <begin position="517"/>
        <end position="547"/>
    </location>
</feature>
<dbReference type="InterPro" id="IPR000719">
    <property type="entry name" value="Prot_kinase_dom"/>
</dbReference>
<dbReference type="PANTHER" id="PTHR27002:SF1003">
    <property type="entry name" value="PROTEIN KINASE DOMAIN-CONTAINING PROTEIN"/>
    <property type="match status" value="1"/>
</dbReference>
<dbReference type="GO" id="GO:0005886">
    <property type="term" value="C:plasma membrane"/>
    <property type="evidence" value="ECO:0007669"/>
    <property type="project" value="TreeGrafter"/>
</dbReference>
<accession>A0A540NRF1</accession>
<sequence>MEYKQRFQYLNLPVEILPSSAERYAKPHVTADSELKTIEELLLLDPTLNKVKTIFCCDYIFGYVKLLNSAFEYQWTVKLIRYNCKLKYLFYHYGNFYVWCSRYVEPFLLVCAFLRLAKLGSIFCRLILLLPSVKKIQLKRAYKIEKWYAARQGKAAGEAETHASFRNQYSLTVVKTKVHAWQEEVDRARQGQRDAEGKLSSLEAEVQKMKVEMASMKRDAEHYSRQVIFSILEEHIELGKRYRELTDLLGTLIGGKEIAVKRLSKNSGQGMREFKTEVILIARLQHRNLVKLLGCSIQKDEKILIYEFMPNKSLDFYIFDQEGQKLLDWPKCFHIISGVARGLLYLHQDSRLRIIHRDLKCSNILLDNNMNPKISDFGLAKTFGGDQSQANTNRVVGTYGYMSPEYAADGTFSMKSDVFSLGVILLEMLSRKKNRGFRHLDHDHNLLGHAWILWIQDKPLELIDKTFCDSCNISEVIRCLHVGLLCVQRVPENRPSMSSVVLMLSSGDVLPPPKQPGSYTERSVHESPTMTLPSSENNFSTTMIEAR</sequence>
<evidence type="ECO:0000256" key="3">
    <source>
        <dbReference type="ARBA" id="ARBA00022679"/>
    </source>
</evidence>
<evidence type="ECO:0000256" key="8">
    <source>
        <dbReference type="ARBA" id="ARBA00023157"/>
    </source>
</evidence>
<comment type="caution">
    <text evidence="15">The sequence shown here is derived from an EMBL/GenBank/DDBJ whole genome shotgun (WGS) entry which is preliminary data.</text>
</comment>
<dbReference type="GO" id="GO:0004674">
    <property type="term" value="F:protein serine/threonine kinase activity"/>
    <property type="evidence" value="ECO:0007669"/>
    <property type="project" value="UniProtKB-KW"/>
</dbReference>
<evidence type="ECO:0000256" key="10">
    <source>
        <dbReference type="ARBA" id="ARBA00047899"/>
    </source>
</evidence>
<evidence type="ECO:0000256" key="5">
    <source>
        <dbReference type="ARBA" id="ARBA00022741"/>
    </source>
</evidence>
<dbReference type="PROSITE" id="PS50011">
    <property type="entry name" value="PROTEIN_KINASE_DOM"/>
    <property type="match status" value="1"/>
</dbReference>
<evidence type="ECO:0000313" key="16">
    <source>
        <dbReference type="Proteomes" id="UP000315295"/>
    </source>
</evidence>
<dbReference type="Pfam" id="PF00069">
    <property type="entry name" value="Pkinase"/>
    <property type="match status" value="1"/>
</dbReference>
<keyword evidence="12" id="KW-0175">Coiled coil</keyword>
<name>A0A540NRF1_MALBA</name>
<proteinExistence type="predicted"/>
<dbReference type="Gene3D" id="1.10.510.10">
    <property type="entry name" value="Transferase(Phosphotransferase) domain 1"/>
    <property type="match status" value="1"/>
</dbReference>
<dbReference type="FunFam" id="1.10.510.10:FF:000060">
    <property type="entry name" value="G-type lectin S-receptor-like serine/threonine-protein kinase"/>
    <property type="match status" value="1"/>
</dbReference>
<dbReference type="SUPFAM" id="SSF56112">
    <property type="entry name" value="Protein kinase-like (PK-like)"/>
    <property type="match status" value="1"/>
</dbReference>
<dbReference type="EC" id="2.7.11.1" evidence="1"/>
<dbReference type="PROSITE" id="PS00108">
    <property type="entry name" value="PROTEIN_KINASE_ST"/>
    <property type="match status" value="1"/>
</dbReference>
<comment type="catalytic activity">
    <reaction evidence="11">
        <text>L-seryl-[protein] + ATP = O-phospho-L-seryl-[protein] + ADP + H(+)</text>
        <dbReference type="Rhea" id="RHEA:17989"/>
        <dbReference type="Rhea" id="RHEA-COMP:9863"/>
        <dbReference type="Rhea" id="RHEA-COMP:11604"/>
        <dbReference type="ChEBI" id="CHEBI:15378"/>
        <dbReference type="ChEBI" id="CHEBI:29999"/>
        <dbReference type="ChEBI" id="CHEBI:30616"/>
        <dbReference type="ChEBI" id="CHEBI:83421"/>
        <dbReference type="ChEBI" id="CHEBI:456216"/>
        <dbReference type="EC" id="2.7.11.1"/>
    </reaction>
</comment>
<dbReference type="InterPro" id="IPR008271">
    <property type="entry name" value="Ser/Thr_kinase_AS"/>
</dbReference>
<keyword evidence="3" id="KW-0808">Transferase</keyword>
<evidence type="ECO:0000256" key="7">
    <source>
        <dbReference type="ARBA" id="ARBA00022840"/>
    </source>
</evidence>
<feature type="coiled-coil region" evidence="12">
    <location>
        <begin position="185"/>
        <end position="226"/>
    </location>
</feature>
<keyword evidence="7" id="KW-0067">ATP-binding</keyword>
<evidence type="ECO:0000256" key="13">
    <source>
        <dbReference type="SAM" id="MobiDB-lite"/>
    </source>
</evidence>
<dbReference type="AlphaFoldDB" id="A0A540NRF1"/>
<dbReference type="FunFam" id="3.30.200.20:FF:001120">
    <property type="entry name" value="Putative DUF26-domain receptor-like protein kinase family protein"/>
    <property type="match status" value="1"/>
</dbReference>
<feature type="region of interest" description="Disordered" evidence="13">
    <location>
        <begin position="511"/>
        <end position="547"/>
    </location>
</feature>
<evidence type="ECO:0000256" key="12">
    <source>
        <dbReference type="SAM" id="Coils"/>
    </source>
</evidence>
<evidence type="ECO:0000313" key="15">
    <source>
        <dbReference type="EMBL" id="TQE13628.1"/>
    </source>
</evidence>
<keyword evidence="8" id="KW-1015">Disulfide bond</keyword>
<dbReference type="GO" id="GO:0005524">
    <property type="term" value="F:ATP binding"/>
    <property type="evidence" value="ECO:0007669"/>
    <property type="project" value="UniProtKB-KW"/>
</dbReference>
<evidence type="ECO:0000256" key="9">
    <source>
        <dbReference type="ARBA" id="ARBA00023180"/>
    </source>
</evidence>
<dbReference type="EMBL" id="VIEB01000009">
    <property type="protein sequence ID" value="TQE13628.1"/>
    <property type="molecule type" value="Genomic_DNA"/>
</dbReference>
<evidence type="ECO:0000256" key="6">
    <source>
        <dbReference type="ARBA" id="ARBA00022777"/>
    </source>
</evidence>
<keyword evidence="2" id="KW-0723">Serine/threonine-protein kinase</keyword>
<evidence type="ECO:0000259" key="14">
    <source>
        <dbReference type="PROSITE" id="PS50011"/>
    </source>
</evidence>